<accession>A0A072VDT3</accession>
<evidence type="ECO:0000313" key="1">
    <source>
        <dbReference type="EMBL" id="KEH36315.1"/>
    </source>
</evidence>
<evidence type="ECO:0000313" key="2">
    <source>
        <dbReference type="EnsemblPlants" id="KEH36315"/>
    </source>
</evidence>
<sequence>MEKEVTEPQHYDTTIKLQTLAQHIIASRSAFKPKRSLIARDFGEILCFTVRDLTADWCLMEKLLREVQSHRLICIYPESGTYVTASCRIKY</sequence>
<organism evidence="1 3">
    <name type="scientific">Medicago truncatula</name>
    <name type="common">Barrel medic</name>
    <name type="synonym">Medicago tribuloides</name>
    <dbReference type="NCBI Taxonomy" id="3880"/>
    <lineage>
        <taxon>Eukaryota</taxon>
        <taxon>Viridiplantae</taxon>
        <taxon>Streptophyta</taxon>
        <taxon>Embryophyta</taxon>
        <taxon>Tracheophyta</taxon>
        <taxon>Spermatophyta</taxon>
        <taxon>Magnoliopsida</taxon>
        <taxon>eudicotyledons</taxon>
        <taxon>Gunneridae</taxon>
        <taxon>Pentapetalae</taxon>
        <taxon>rosids</taxon>
        <taxon>fabids</taxon>
        <taxon>Fabales</taxon>
        <taxon>Fabaceae</taxon>
        <taxon>Papilionoideae</taxon>
        <taxon>50 kb inversion clade</taxon>
        <taxon>NPAAA clade</taxon>
        <taxon>Hologalegina</taxon>
        <taxon>IRL clade</taxon>
        <taxon>Trifolieae</taxon>
        <taxon>Medicago</taxon>
    </lineage>
</organism>
<gene>
    <name evidence="1" type="ordered locus">MTR_3g115390</name>
</gene>
<dbReference type="EMBL" id="CM001219">
    <property type="protein sequence ID" value="KEH36315.1"/>
    <property type="molecule type" value="Genomic_DNA"/>
</dbReference>
<protein>
    <submittedName>
        <fullName evidence="1 2">Uncharacterized protein</fullName>
    </submittedName>
</protein>
<name>A0A072VDT3_MEDTR</name>
<evidence type="ECO:0000313" key="3">
    <source>
        <dbReference type="Proteomes" id="UP000002051"/>
    </source>
</evidence>
<dbReference type="HOGENOM" id="CLU_2430395_0_0_1"/>
<reference evidence="1 3" key="1">
    <citation type="journal article" date="2011" name="Nature">
        <title>The Medicago genome provides insight into the evolution of rhizobial symbioses.</title>
        <authorList>
            <person name="Young N.D."/>
            <person name="Debelle F."/>
            <person name="Oldroyd G.E."/>
            <person name="Geurts R."/>
            <person name="Cannon S.B."/>
            <person name="Udvardi M.K."/>
            <person name="Benedito V.A."/>
            <person name="Mayer K.F."/>
            <person name="Gouzy J."/>
            <person name="Schoof H."/>
            <person name="Van de Peer Y."/>
            <person name="Proost S."/>
            <person name="Cook D.R."/>
            <person name="Meyers B.C."/>
            <person name="Spannagl M."/>
            <person name="Cheung F."/>
            <person name="De Mita S."/>
            <person name="Krishnakumar V."/>
            <person name="Gundlach H."/>
            <person name="Zhou S."/>
            <person name="Mudge J."/>
            <person name="Bharti A.K."/>
            <person name="Murray J.D."/>
            <person name="Naoumkina M.A."/>
            <person name="Rosen B."/>
            <person name="Silverstein K.A."/>
            <person name="Tang H."/>
            <person name="Rombauts S."/>
            <person name="Zhao P.X."/>
            <person name="Zhou P."/>
            <person name="Barbe V."/>
            <person name="Bardou P."/>
            <person name="Bechner M."/>
            <person name="Bellec A."/>
            <person name="Berger A."/>
            <person name="Berges H."/>
            <person name="Bidwell S."/>
            <person name="Bisseling T."/>
            <person name="Choisne N."/>
            <person name="Couloux A."/>
            <person name="Denny R."/>
            <person name="Deshpande S."/>
            <person name="Dai X."/>
            <person name="Doyle J.J."/>
            <person name="Dudez A.M."/>
            <person name="Farmer A.D."/>
            <person name="Fouteau S."/>
            <person name="Franken C."/>
            <person name="Gibelin C."/>
            <person name="Gish J."/>
            <person name="Goldstein S."/>
            <person name="Gonzalez A.J."/>
            <person name="Green P.J."/>
            <person name="Hallab A."/>
            <person name="Hartog M."/>
            <person name="Hua A."/>
            <person name="Humphray S.J."/>
            <person name="Jeong D.H."/>
            <person name="Jing Y."/>
            <person name="Jocker A."/>
            <person name="Kenton S.M."/>
            <person name="Kim D.J."/>
            <person name="Klee K."/>
            <person name="Lai H."/>
            <person name="Lang C."/>
            <person name="Lin S."/>
            <person name="Macmil S.L."/>
            <person name="Magdelenat G."/>
            <person name="Matthews L."/>
            <person name="McCorrison J."/>
            <person name="Monaghan E.L."/>
            <person name="Mun J.H."/>
            <person name="Najar F.Z."/>
            <person name="Nicholson C."/>
            <person name="Noirot C."/>
            <person name="O'Bleness M."/>
            <person name="Paule C.R."/>
            <person name="Poulain J."/>
            <person name="Prion F."/>
            <person name="Qin B."/>
            <person name="Qu C."/>
            <person name="Retzel E.F."/>
            <person name="Riddle C."/>
            <person name="Sallet E."/>
            <person name="Samain S."/>
            <person name="Samson N."/>
            <person name="Sanders I."/>
            <person name="Saurat O."/>
            <person name="Scarpelli C."/>
            <person name="Schiex T."/>
            <person name="Segurens B."/>
            <person name="Severin A.J."/>
            <person name="Sherrier D.J."/>
            <person name="Shi R."/>
            <person name="Sims S."/>
            <person name="Singer S.R."/>
            <person name="Sinharoy S."/>
            <person name="Sterck L."/>
            <person name="Viollet A."/>
            <person name="Wang B.B."/>
            <person name="Wang K."/>
            <person name="Wang M."/>
            <person name="Wang X."/>
            <person name="Warfsmann J."/>
            <person name="Weissenbach J."/>
            <person name="White D.D."/>
            <person name="White J.D."/>
            <person name="Wiley G.B."/>
            <person name="Wincker P."/>
            <person name="Xing Y."/>
            <person name="Yang L."/>
            <person name="Yao Z."/>
            <person name="Ying F."/>
            <person name="Zhai J."/>
            <person name="Zhou L."/>
            <person name="Zuber A."/>
            <person name="Denarie J."/>
            <person name="Dixon R.A."/>
            <person name="May G.D."/>
            <person name="Schwartz D.C."/>
            <person name="Rogers J."/>
            <person name="Quetier F."/>
            <person name="Town C.D."/>
            <person name="Roe B.A."/>
        </authorList>
    </citation>
    <scope>NUCLEOTIDE SEQUENCE [LARGE SCALE GENOMIC DNA]</scope>
    <source>
        <strain evidence="1">A17</strain>
        <strain evidence="2 3">cv. Jemalong A17</strain>
    </source>
</reference>
<reference evidence="1 3" key="2">
    <citation type="journal article" date="2014" name="BMC Genomics">
        <title>An improved genome release (version Mt4.0) for the model legume Medicago truncatula.</title>
        <authorList>
            <person name="Tang H."/>
            <person name="Krishnakumar V."/>
            <person name="Bidwell S."/>
            <person name="Rosen B."/>
            <person name="Chan A."/>
            <person name="Zhou S."/>
            <person name="Gentzbittel L."/>
            <person name="Childs K.L."/>
            <person name="Yandell M."/>
            <person name="Gundlach H."/>
            <person name="Mayer K.F."/>
            <person name="Schwartz D.C."/>
            <person name="Town C.D."/>
        </authorList>
    </citation>
    <scope>GENOME REANNOTATION</scope>
    <source>
        <strain evidence="1">A17</strain>
        <strain evidence="2 3">cv. Jemalong A17</strain>
    </source>
</reference>
<keyword evidence="3" id="KW-1185">Reference proteome</keyword>
<reference evidence="2" key="3">
    <citation type="submission" date="2015-04" db="UniProtKB">
        <authorList>
            <consortium name="EnsemblPlants"/>
        </authorList>
    </citation>
    <scope>IDENTIFICATION</scope>
    <source>
        <strain evidence="2">cv. Jemalong A17</strain>
    </source>
</reference>
<dbReference type="AlphaFoldDB" id="A0A072VDT3"/>
<dbReference type="EnsemblPlants" id="KEH36315">
    <property type="protein sequence ID" value="KEH36315"/>
    <property type="gene ID" value="MTR_3g115390"/>
</dbReference>
<dbReference type="Proteomes" id="UP000002051">
    <property type="component" value="Chromosome 3"/>
</dbReference>
<proteinExistence type="predicted"/>